<dbReference type="Proteomes" id="UP000681610">
    <property type="component" value="Unassembled WGS sequence"/>
</dbReference>
<protein>
    <recommendedName>
        <fullName evidence="4">Sugar-binding protein</fullName>
    </recommendedName>
</protein>
<keyword evidence="3" id="KW-1185">Reference proteome</keyword>
<dbReference type="EMBL" id="JAGDYP010000009">
    <property type="protein sequence ID" value="MBO1884889.1"/>
    <property type="molecule type" value="Genomic_DNA"/>
</dbReference>
<reference evidence="2 3" key="1">
    <citation type="submission" date="2021-03" db="EMBL/GenBank/DDBJ databases">
        <title>Isolation and description of Capnocytophaga bilenii sp. nov., a novel Capnocytophaga species, isolated from a gingivitis subject.</title>
        <authorList>
            <person name="Antezack A."/>
            <person name="Monnet-Corti V."/>
            <person name="La Scola B."/>
        </authorList>
    </citation>
    <scope>NUCLEOTIDE SEQUENCE [LARGE SCALE GENOMIC DNA]</scope>
    <source>
        <strain evidence="2 3">Marseille-Q4570</strain>
    </source>
</reference>
<evidence type="ECO:0000313" key="3">
    <source>
        <dbReference type="Proteomes" id="UP000681610"/>
    </source>
</evidence>
<comment type="caution">
    <text evidence="2">The sequence shown here is derived from an EMBL/GenBank/DDBJ whole genome shotgun (WGS) entry which is preliminary data.</text>
</comment>
<evidence type="ECO:0008006" key="4">
    <source>
        <dbReference type="Google" id="ProtNLM"/>
    </source>
</evidence>
<feature type="chain" id="PRO_5045874796" description="Sugar-binding protein" evidence="1">
    <location>
        <begin position="22"/>
        <end position="295"/>
    </location>
</feature>
<sequence>MKHIFSVLALILGAGSFSSCTLNSSSQSAEKEQITNPTHWQTNNLKGKVKTIKKTVYATNSTNGRLGVNEYDEDEDPIHIVQYNTDGYITSEVYYNAKEEWTRKIKNTYDQQHRLVEQQTLYKDDPNPYYEKNTYDAQGNLQQVILHNLDKTTDTISYQYQQLTDGKKVTQLNDFYKSFSKIERLYNKQGLLTQETAYNGQHKEEETLFTYNEKGQCTHEKTYYNYGKEQYIQSDYTYDKYGNVLEIKTSGNNTAMNYYTEKHQYTYDEQGNIVKDVLQDSDTQRTVIYEITYYQ</sequence>
<keyword evidence="1" id="KW-0732">Signal</keyword>
<evidence type="ECO:0000256" key="1">
    <source>
        <dbReference type="SAM" id="SignalP"/>
    </source>
</evidence>
<gene>
    <name evidence="2" type="ORF">J4N46_10820</name>
</gene>
<dbReference type="RefSeq" id="WP_208059303.1">
    <property type="nucleotide sequence ID" value="NZ_JAGDYP010000009.1"/>
</dbReference>
<organism evidence="2 3">
    <name type="scientific">Capnocytophaga bilenii</name>
    <dbReference type="NCBI Taxonomy" id="2819369"/>
    <lineage>
        <taxon>Bacteria</taxon>
        <taxon>Pseudomonadati</taxon>
        <taxon>Bacteroidota</taxon>
        <taxon>Flavobacteriia</taxon>
        <taxon>Flavobacteriales</taxon>
        <taxon>Flavobacteriaceae</taxon>
        <taxon>Capnocytophaga</taxon>
    </lineage>
</organism>
<proteinExistence type="predicted"/>
<dbReference type="PROSITE" id="PS51257">
    <property type="entry name" value="PROKAR_LIPOPROTEIN"/>
    <property type="match status" value="1"/>
</dbReference>
<accession>A0ABS3PZW6</accession>
<name>A0ABS3PZW6_9FLAO</name>
<evidence type="ECO:0000313" key="2">
    <source>
        <dbReference type="EMBL" id="MBO1884889.1"/>
    </source>
</evidence>
<feature type="signal peptide" evidence="1">
    <location>
        <begin position="1"/>
        <end position="21"/>
    </location>
</feature>
<dbReference type="Gene3D" id="2.180.10.10">
    <property type="entry name" value="RHS repeat-associated core"/>
    <property type="match status" value="1"/>
</dbReference>